<name>A0A9N9PCH8_9GLOM</name>
<organism evidence="1 2">
    <name type="scientific">Racocetra fulgida</name>
    <dbReference type="NCBI Taxonomy" id="60492"/>
    <lineage>
        <taxon>Eukaryota</taxon>
        <taxon>Fungi</taxon>
        <taxon>Fungi incertae sedis</taxon>
        <taxon>Mucoromycota</taxon>
        <taxon>Glomeromycotina</taxon>
        <taxon>Glomeromycetes</taxon>
        <taxon>Diversisporales</taxon>
        <taxon>Gigasporaceae</taxon>
        <taxon>Racocetra</taxon>
    </lineage>
</organism>
<keyword evidence="2" id="KW-1185">Reference proteome</keyword>
<comment type="caution">
    <text evidence="1">The sequence shown here is derived from an EMBL/GenBank/DDBJ whole genome shotgun (WGS) entry which is preliminary data.</text>
</comment>
<feature type="non-terminal residue" evidence="1">
    <location>
        <position position="75"/>
    </location>
</feature>
<evidence type="ECO:0000313" key="2">
    <source>
        <dbReference type="Proteomes" id="UP000789396"/>
    </source>
</evidence>
<dbReference type="EMBL" id="CAJVPZ010075335">
    <property type="protein sequence ID" value="CAG8803805.1"/>
    <property type="molecule type" value="Genomic_DNA"/>
</dbReference>
<gene>
    <name evidence="1" type="ORF">RFULGI_LOCUS18012</name>
</gene>
<proteinExistence type="predicted"/>
<dbReference type="Proteomes" id="UP000789396">
    <property type="component" value="Unassembled WGS sequence"/>
</dbReference>
<dbReference type="OrthoDB" id="198885at2759"/>
<dbReference type="AlphaFoldDB" id="A0A9N9PCH8"/>
<feature type="non-terminal residue" evidence="1">
    <location>
        <position position="1"/>
    </location>
</feature>
<sequence>RIITKYPKLLFLQNDGILVQVVNFLPYLPNIIVKLGENGTLMVQTLNESKSHFETKQEDNKIEFVIPKRQRKGGT</sequence>
<protein>
    <submittedName>
        <fullName evidence="1">16373_t:CDS:1</fullName>
    </submittedName>
</protein>
<accession>A0A9N9PCH8</accession>
<reference evidence="1" key="1">
    <citation type="submission" date="2021-06" db="EMBL/GenBank/DDBJ databases">
        <authorList>
            <person name="Kallberg Y."/>
            <person name="Tangrot J."/>
            <person name="Rosling A."/>
        </authorList>
    </citation>
    <scope>NUCLEOTIDE SEQUENCE</scope>
    <source>
        <strain evidence="1">IN212</strain>
    </source>
</reference>
<evidence type="ECO:0000313" key="1">
    <source>
        <dbReference type="EMBL" id="CAG8803805.1"/>
    </source>
</evidence>